<dbReference type="CDD" id="cd04301">
    <property type="entry name" value="NAT_SF"/>
    <property type="match status" value="1"/>
</dbReference>
<sequence>MKYDLKIRAFLPEDTTRLVAIWRAASEKGHPFLAREQLDIQATLVADHYLPLAETHVALLSGEIVGFISLLDQTIGRLFVDPNHHRTGIGRHLVDHASRLRPKLELEVYALNERARRFYDRLGFVETGRRPTDDSGLPFELIKLIR</sequence>
<dbReference type="PANTHER" id="PTHR43800">
    <property type="entry name" value="PEPTIDYL-LYSINE N-ACETYLTRANSFERASE YJAB"/>
    <property type="match status" value="1"/>
</dbReference>
<feature type="domain" description="N-acetyltransferase" evidence="3">
    <location>
        <begin position="5"/>
        <end position="146"/>
    </location>
</feature>
<protein>
    <submittedName>
        <fullName evidence="4">GNAT family N-acetyltransferase</fullName>
    </submittedName>
</protein>
<dbReference type="PROSITE" id="PS51186">
    <property type="entry name" value="GNAT"/>
    <property type="match status" value="1"/>
</dbReference>
<name>A0A7C1T9S5_9HYPH</name>
<gene>
    <name evidence="4" type="ORF">ENP70_06855</name>
</gene>
<dbReference type="EMBL" id="DSKI01000357">
    <property type="protein sequence ID" value="HEB43407.1"/>
    <property type="molecule type" value="Genomic_DNA"/>
</dbReference>
<dbReference type="AlphaFoldDB" id="A0A7C1T9S5"/>
<dbReference type="SUPFAM" id="SSF55729">
    <property type="entry name" value="Acyl-CoA N-acyltransferases (Nat)"/>
    <property type="match status" value="1"/>
</dbReference>
<accession>A0A7C1T9S5</accession>
<dbReference type="InterPro" id="IPR016181">
    <property type="entry name" value="Acyl_CoA_acyltransferase"/>
</dbReference>
<evidence type="ECO:0000259" key="3">
    <source>
        <dbReference type="PROSITE" id="PS51186"/>
    </source>
</evidence>
<keyword evidence="1 4" id="KW-0808">Transferase</keyword>
<comment type="caution">
    <text evidence="4">The sequence shown here is derived from an EMBL/GenBank/DDBJ whole genome shotgun (WGS) entry which is preliminary data.</text>
</comment>
<evidence type="ECO:0000313" key="4">
    <source>
        <dbReference type="EMBL" id="HEB43407.1"/>
    </source>
</evidence>
<evidence type="ECO:0000256" key="1">
    <source>
        <dbReference type="ARBA" id="ARBA00022679"/>
    </source>
</evidence>
<keyword evidence="2" id="KW-0012">Acyltransferase</keyword>
<reference evidence="4" key="1">
    <citation type="journal article" date="2020" name="mSystems">
        <title>Genome- and Community-Level Interaction Insights into Carbon Utilization and Element Cycling Functions of Hydrothermarchaeota in Hydrothermal Sediment.</title>
        <authorList>
            <person name="Zhou Z."/>
            <person name="Liu Y."/>
            <person name="Xu W."/>
            <person name="Pan J."/>
            <person name="Luo Z.H."/>
            <person name="Li M."/>
        </authorList>
    </citation>
    <scope>NUCLEOTIDE SEQUENCE [LARGE SCALE GENOMIC DNA]</scope>
    <source>
        <strain evidence="4">SpSt-243</strain>
    </source>
</reference>
<dbReference type="GO" id="GO:0016747">
    <property type="term" value="F:acyltransferase activity, transferring groups other than amino-acyl groups"/>
    <property type="evidence" value="ECO:0007669"/>
    <property type="project" value="InterPro"/>
</dbReference>
<dbReference type="InterPro" id="IPR000182">
    <property type="entry name" value="GNAT_dom"/>
</dbReference>
<dbReference type="Pfam" id="PF13508">
    <property type="entry name" value="Acetyltransf_7"/>
    <property type="match status" value="1"/>
</dbReference>
<organism evidence="4">
    <name type="scientific">Agrobacterium albertimagni</name>
    <dbReference type="NCBI Taxonomy" id="147266"/>
    <lineage>
        <taxon>Bacteria</taxon>
        <taxon>Pseudomonadati</taxon>
        <taxon>Pseudomonadota</taxon>
        <taxon>Alphaproteobacteria</taxon>
        <taxon>Hyphomicrobiales</taxon>
        <taxon>Rhizobiaceae</taxon>
        <taxon>Rhizobium/Agrobacterium group</taxon>
        <taxon>Agrobacterium</taxon>
    </lineage>
</organism>
<proteinExistence type="predicted"/>
<dbReference type="PANTHER" id="PTHR43800:SF1">
    <property type="entry name" value="PEPTIDYL-LYSINE N-ACETYLTRANSFERASE YJAB"/>
    <property type="match status" value="1"/>
</dbReference>
<dbReference type="Gene3D" id="3.40.630.30">
    <property type="match status" value="1"/>
</dbReference>
<evidence type="ECO:0000256" key="2">
    <source>
        <dbReference type="ARBA" id="ARBA00023315"/>
    </source>
</evidence>